<sequence>MQSDKTPDKLIFFGVLLFLAGLIVGFLIPVLANPRMGLSTHLEGVMNGLFLVVLGLIWNRLSLSQKALKTTYALALYGTFANFIAVFLAAITGAGKMMPLAGGKDGGLQLEAAISFLLVSLALAMIAVCILVLKGLYRR</sequence>
<dbReference type="Proteomes" id="UP000765802">
    <property type="component" value="Unassembled WGS sequence"/>
</dbReference>
<reference evidence="2 3" key="1">
    <citation type="submission" date="2016-07" db="EMBL/GenBank/DDBJ databases">
        <title>Genome analysis of Flavihumibacter stibioxidans YS-17.</title>
        <authorList>
            <person name="Shi K."/>
            <person name="Han Y."/>
            <person name="Wang G."/>
        </authorList>
    </citation>
    <scope>NUCLEOTIDE SEQUENCE [LARGE SCALE GENOMIC DNA]</scope>
    <source>
        <strain evidence="2 3">YS-17</strain>
    </source>
</reference>
<accession>A0ABR7MDE0</accession>
<proteinExistence type="predicted"/>
<keyword evidence="1" id="KW-0812">Transmembrane</keyword>
<keyword evidence="1" id="KW-0472">Membrane</keyword>
<evidence type="ECO:0000256" key="1">
    <source>
        <dbReference type="SAM" id="Phobius"/>
    </source>
</evidence>
<dbReference type="Pfam" id="PF26512">
    <property type="entry name" value="SOI"/>
    <property type="match status" value="1"/>
</dbReference>
<feature type="transmembrane region" description="Helical" evidence="1">
    <location>
        <begin position="12"/>
        <end position="32"/>
    </location>
</feature>
<keyword evidence="1" id="KW-1133">Transmembrane helix</keyword>
<keyword evidence="3" id="KW-1185">Reference proteome</keyword>
<feature type="transmembrane region" description="Helical" evidence="1">
    <location>
        <begin position="112"/>
        <end position="133"/>
    </location>
</feature>
<organism evidence="2 3">
    <name type="scientific">Flavihumibacter stibioxidans</name>
    <dbReference type="NCBI Taxonomy" id="1834163"/>
    <lineage>
        <taxon>Bacteria</taxon>
        <taxon>Pseudomonadati</taxon>
        <taxon>Bacteroidota</taxon>
        <taxon>Chitinophagia</taxon>
        <taxon>Chitinophagales</taxon>
        <taxon>Chitinophagaceae</taxon>
        <taxon>Flavihumibacter</taxon>
    </lineage>
</organism>
<feature type="transmembrane region" description="Helical" evidence="1">
    <location>
        <begin position="44"/>
        <end position="61"/>
    </location>
</feature>
<comment type="caution">
    <text evidence="2">The sequence shown here is derived from an EMBL/GenBank/DDBJ whole genome shotgun (WGS) entry which is preliminary data.</text>
</comment>
<dbReference type="EMBL" id="MBUA01000030">
    <property type="protein sequence ID" value="MBC6493036.1"/>
    <property type="molecule type" value="Genomic_DNA"/>
</dbReference>
<feature type="transmembrane region" description="Helical" evidence="1">
    <location>
        <begin position="73"/>
        <end position="92"/>
    </location>
</feature>
<dbReference type="RefSeq" id="WP_187258354.1">
    <property type="nucleotide sequence ID" value="NZ_JBHULF010000005.1"/>
</dbReference>
<gene>
    <name evidence="2" type="ORF">BC349_18420</name>
</gene>
<protein>
    <submittedName>
        <fullName evidence="2">Hydrogenase</fullName>
    </submittedName>
</protein>
<name>A0ABR7MDE0_9BACT</name>
<dbReference type="InterPro" id="IPR058965">
    <property type="entry name" value="SOI/HabA-like"/>
</dbReference>
<evidence type="ECO:0000313" key="2">
    <source>
        <dbReference type="EMBL" id="MBC6493036.1"/>
    </source>
</evidence>
<evidence type="ECO:0000313" key="3">
    <source>
        <dbReference type="Proteomes" id="UP000765802"/>
    </source>
</evidence>